<evidence type="ECO:0000313" key="1">
    <source>
        <dbReference type="EMBL" id="KGJ05659.1"/>
    </source>
</evidence>
<dbReference type="Proteomes" id="UP000182312">
    <property type="component" value="Unassembled WGS sequence"/>
</dbReference>
<dbReference type="RefSeq" id="WP_036739240.1">
    <property type="nucleotide sequence ID" value="NZ_FOJO01000005.1"/>
</dbReference>
<dbReference type="InterPro" id="IPR012441">
    <property type="entry name" value="DUF1643"/>
</dbReference>
<dbReference type="eggNOG" id="COG4333">
    <property type="taxonomic scope" value="Bacteria"/>
</dbReference>
<reference evidence="2 4" key="3">
    <citation type="submission" date="2016-10" db="EMBL/GenBank/DDBJ databases">
        <authorList>
            <person name="de Groot N.N."/>
        </authorList>
    </citation>
    <scope>NUCLEOTIDE SEQUENCE [LARGE SCALE GENOMIC DNA]</scope>
    <source>
        <strain evidence="2 4">CGMCC 1.6117</strain>
    </source>
</reference>
<organism evidence="1 3">
    <name type="scientific">Paracoccus halophilus</name>
    <dbReference type="NCBI Taxonomy" id="376733"/>
    <lineage>
        <taxon>Bacteria</taxon>
        <taxon>Pseudomonadati</taxon>
        <taxon>Pseudomonadota</taxon>
        <taxon>Alphaproteobacteria</taxon>
        <taxon>Rhodobacterales</taxon>
        <taxon>Paracoccaceae</taxon>
        <taxon>Paracoccus</taxon>
    </lineage>
</organism>
<dbReference type="Pfam" id="PF07799">
    <property type="entry name" value="DUF1643"/>
    <property type="match status" value="1"/>
</dbReference>
<proteinExistence type="predicted"/>
<reference evidence="1 3" key="2">
    <citation type="submission" date="2014-10" db="EMBL/GenBank/DDBJ databases">
        <title>Paracoccus sanguinis sp. nov., isolated from clinical specimens of New York State patients.</title>
        <authorList>
            <person name="Mingle L.A."/>
            <person name="Cole J.A."/>
            <person name="Lapierre P."/>
            <person name="Musser K.A."/>
        </authorList>
    </citation>
    <scope>NUCLEOTIDE SEQUENCE [LARGE SCALE GENOMIC DNA]</scope>
    <source>
        <strain evidence="1 3">JCM 14014</strain>
    </source>
</reference>
<dbReference type="STRING" id="376733.SAMN04487972_105129"/>
<evidence type="ECO:0000313" key="2">
    <source>
        <dbReference type="EMBL" id="SFA47758.1"/>
    </source>
</evidence>
<keyword evidence="3" id="KW-1185">Reference proteome</keyword>
<dbReference type="EMBL" id="JRKN01000005">
    <property type="protein sequence ID" value="KGJ05659.1"/>
    <property type="molecule type" value="Genomic_DNA"/>
</dbReference>
<dbReference type="AlphaFoldDB" id="A0A099F5E3"/>
<gene>
    <name evidence="1" type="ORF">IT41_05495</name>
    <name evidence="2" type="ORF">SAMN04487972_105129</name>
</gene>
<dbReference type="EMBL" id="FOJO01000005">
    <property type="protein sequence ID" value="SFA47758.1"/>
    <property type="molecule type" value="Genomic_DNA"/>
</dbReference>
<sequence>MADRITRRHSDGGRRSTAVFSRCGVYRYALTREWGQGRRIAFVMLNPSVADHRRNDPTIARCESRARDLGATGYRIVNLFAFRATYPQELRGAADPVGPGNDATIRRAAAWADLVICAWGADGALLDRGAEVARMLRRDGYRLCHFGLTKNGAPRHPLYLPRALQPSFWD</sequence>
<accession>A0A099F5E3</accession>
<reference evidence="1 3" key="1">
    <citation type="submission" date="2014-09" db="EMBL/GenBank/DDBJ databases">
        <authorList>
            <person name="McGinnis J.M."/>
            <person name="Wolfgang W.J."/>
        </authorList>
    </citation>
    <scope>NUCLEOTIDE SEQUENCE [LARGE SCALE GENOMIC DNA]</scope>
    <source>
        <strain evidence="1 3">JCM 14014</strain>
    </source>
</reference>
<dbReference type="OrthoDB" id="9807577at2"/>
<name>A0A099F5E3_9RHOB</name>
<dbReference type="Proteomes" id="UP000029846">
    <property type="component" value="Unassembled WGS sequence"/>
</dbReference>
<evidence type="ECO:0000313" key="3">
    <source>
        <dbReference type="Proteomes" id="UP000029846"/>
    </source>
</evidence>
<evidence type="ECO:0000313" key="4">
    <source>
        <dbReference type="Proteomes" id="UP000182312"/>
    </source>
</evidence>
<protein>
    <recommendedName>
        <fullName evidence="5">DUF1643 domain-containing protein</fullName>
    </recommendedName>
</protein>
<evidence type="ECO:0008006" key="5">
    <source>
        <dbReference type="Google" id="ProtNLM"/>
    </source>
</evidence>